<feature type="compositionally biased region" description="Basic and acidic residues" evidence="1">
    <location>
        <begin position="596"/>
        <end position="613"/>
    </location>
</feature>
<sequence>MARSRPCGRSKSDHRVCQAARFARAAEYRERISISAERQKILIAAVNAQSDDKSAPRRRRCQRSKQLKNEGQPAREVPRGRRSSAIDQKANQQDARVREEALNCAAERDPHAIHCRECDTTAEYGLHRGKMGGAVTYFCESHGPSKGCFKIDSDRASWIQGREKARKKANPACPEREQHQKGAGSSAVPRSWTATAGSQGAGVHDARHADEPSAAAATRPTLDPSECERAAASSIGDEAQCMQRPAREGLCGPSNNLRPGRFPATSSRRTALSRSQGVPSGAPKAVYKGKRSVPASAGRDAPDSPSTTSPSATGGDSESDCGLGAARHQHAASDEAQSGQPHVHHAEGLCALSSRSDRFGVQPTATKSVLERSAFQGSPAYGRGSEEVFYSSAPKSKALIATQLMIGGVESNPGWPTHDPDAPSSSCGRPLIHLPIAEEVQKSVKSKPVSLEPFDAWRGSQSNPNWVAEVMARSAVQPARPQWQDPPTAPSVSREETGPSSSGPHPTSNPRPAATEPTPTNSGPSSSPPHPASKPLSAAAEPPPTEVAGRKRAVSSRESSPAPSGTRIRIGSPDEAEVAATSGREAASFDIEETSDETKSDEEPTSDDDRGIDDSALPDAESLDLYRQLEMEEATARLEEQTVDDALEPMRREMQRRRASDEAPPTSVPPMAHKDLVAAPEPAILSDPLTGNEVFKNDEFRVLRVREHGTNCFHQTGANPRGRLPGPKVFMQQEAALLNYGAQNGKPCKPYLDLDWKEGLPFRRQPVIGADGEVVEAGERYDREEVIGLMEKWASIVFMEQYDCELQPSSFVWIESPGQTKFSLHLTINQLAPRQLVFASNTEGALHFARRLKKRLQRWHPALADAIDLNVYSKDREWRTPGSAKIEKPESVLTCINPAHSWKDALVTWLEPLEAREEVKLPFEVPERLHERFRNPRVMSARGTERSSTNDEFVKTRMLALLRERLHPSAYEDGHDRYNYSDRTEPCYTGRIHENRQRLICHLNPNGKIYALCFSRNTGGGDSDVPCVSRAYCLGDLFEDNISYETGAVKLDMEHLKRVPGAST</sequence>
<dbReference type="EMBL" id="DF237841">
    <property type="protein sequence ID" value="GAQ91961.1"/>
    <property type="molecule type" value="Genomic_DNA"/>
</dbReference>
<feature type="region of interest" description="Disordered" evidence="1">
    <location>
        <begin position="410"/>
        <end position="429"/>
    </location>
</feature>
<feature type="region of interest" description="Disordered" evidence="1">
    <location>
        <begin position="160"/>
        <end position="384"/>
    </location>
</feature>
<feature type="compositionally biased region" description="Basic residues" evidence="1">
    <location>
        <begin position="56"/>
        <end position="66"/>
    </location>
</feature>
<feature type="region of interest" description="Disordered" evidence="1">
    <location>
        <begin position="468"/>
        <end position="621"/>
    </location>
</feature>
<feature type="compositionally biased region" description="Low complexity" evidence="1">
    <location>
        <begin position="303"/>
        <end position="316"/>
    </location>
</feature>
<evidence type="ECO:0000313" key="3">
    <source>
        <dbReference type="Proteomes" id="UP000054558"/>
    </source>
</evidence>
<name>A0A1Y1IRT2_KLENI</name>
<feature type="region of interest" description="Disordered" evidence="1">
    <location>
        <begin position="47"/>
        <end position="94"/>
    </location>
</feature>
<organism evidence="2 3">
    <name type="scientific">Klebsormidium nitens</name>
    <name type="common">Green alga</name>
    <name type="synonym">Ulothrix nitens</name>
    <dbReference type="NCBI Taxonomy" id="105231"/>
    <lineage>
        <taxon>Eukaryota</taxon>
        <taxon>Viridiplantae</taxon>
        <taxon>Streptophyta</taxon>
        <taxon>Klebsormidiophyceae</taxon>
        <taxon>Klebsormidiales</taxon>
        <taxon>Klebsormidiaceae</taxon>
        <taxon>Klebsormidium</taxon>
    </lineage>
</organism>
<accession>A0A1Y1IRT2</accession>
<proteinExistence type="predicted"/>
<feature type="compositionally biased region" description="Polar residues" evidence="1">
    <location>
        <begin position="85"/>
        <end position="94"/>
    </location>
</feature>
<protein>
    <submittedName>
        <fullName evidence="2">Uncharacterized protein</fullName>
    </submittedName>
</protein>
<evidence type="ECO:0000313" key="2">
    <source>
        <dbReference type="EMBL" id="GAQ91961.1"/>
    </source>
</evidence>
<evidence type="ECO:0000256" key="1">
    <source>
        <dbReference type="SAM" id="MobiDB-lite"/>
    </source>
</evidence>
<gene>
    <name evidence="2" type="ORF">KFL_008920010</name>
</gene>
<keyword evidence="3" id="KW-1185">Reference proteome</keyword>
<feature type="compositionally biased region" description="Low complexity" evidence="1">
    <location>
        <begin position="264"/>
        <end position="275"/>
    </location>
</feature>
<dbReference type="OMA" id="HDHSIVE"/>
<dbReference type="AlphaFoldDB" id="A0A1Y1IRT2"/>
<reference evidence="2 3" key="1">
    <citation type="journal article" date="2014" name="Nat. Commun.">
        <title>Klebsormidium flaccidum genome reveals primary factors for plant terrestrial adaptation.</title>
        <authorList>
            <person name="Hori K."/>
            <person name="Maruyama F."/>
            <person name="Fujisawa T."/>
            <person name="Togashi T."/>
            <person name="Yamamoto N."/>
            <person name="Seo M."/>
            <person name="Sato S."/>
            <person name="Yamada T."/>
            <person name="Mori H."/>
            <person name="Tajima N."/>
            <person name="Moriyama T."/>
            <person name="Ikeuchi M."/>
            <person name="Watanabe M."/>
            <person name="Wada H."/>
            <person name="Kobayashi K."/>
            <person name="Saito M."/>
            <person name="Masuda T."/>
            <person name="Sasaki-Sekimoto Y."/>
            <person name="Mashiguchi K."/>
            <person name="Awai K."/>
            <person name="Shimojima M."/>
            <person name="Masuda S."/>
            <person name="Iwai M."/>
            <person name="Nobusawa T."/>
            <person name="Narise T."/>
            <person name="Kondo S."/>
            <person name="Saito H."/>
            <person name="Sato R."/>
            <person name="Murakawa M."/>
            <person name="Ihara Y."/>
            <person name="Oshima-Yamada Y."/>
            <person name="Ohtaka K."/>
            <person name="Satoh M."/>
            <person name="Sonobe K."/>
            <person name="Ishii M."/>
            <person name="Ohtani R."/>
            <person name="Kanamori-Sato M."/>
            <person name="Honoki R."/>
            <person name="Miyazaki D."/>
            <person name="Mochizuki H."/>
            <person name="Umetsu J."/>
            <person name="Higashi K."/>
            <person name="Shibata D."/>
            <person name="Kamiya Y."/>
            <person name="Sato N."/>
            <person name="Nakamura Y."/>
            <person name="Tabata S."/>
            <person name="Ida S."/>
            <person name="Kurokawa K."/>
            <person name="Ohta H."/>
        </authorList>
    </citation>
    <scope>NUCLEOTIDE SEQUENCE [LARGE SCALE GENOMIC DNA]</scope>
    <source>
        <strain evidence="2 3">NIES-2285</strain>
    </source>
</reference>
<feature type="compositionally biased region" description="Low complexity" evidence="1">
    <location>
        <begin position="498"/>
        <end position="510"/>
    </location>
</feature>
<dbReference type="Proteomes" id="UP000054558">
    <property type="component" value="Unassembled WGS sequence"/>
</dbReference>
<feature type="non-terminal residue" evidence="2">
    <location>
        <position position="1064"/>
    </location>
</feature>